<protein>
    <recommendedName>
        <fullName evidence="1">Aminoglycoside phosphotransferase domain-containing protein</fullName>
    </recommendedName>
</protein>
<dbReference type="InterPro" id="IPR002575">
    <property type="entry name" value="Aminoglycoside_PTrfase"/>
</dbReference>
<dbReference type="SUPFAM" id="SSF56112">
    <property type="entry name" value="Protein kinase-like (PK-like)"/>
    <property type="match status" value="1"/>
</dbReference>
<dbReference type="InterPro" id="IPR051678">
    <property type="entry name" value="AGP_Transferase"/>
</dbReference>
<evidence type="ECO:0000313" key="3">
    <source>
        <dbReference type="Proteomes" id="UP000260812"/>
    </source>
</evidence>
<dbReference type="PANTHER" id="PTHR21310">
    <property type="entry name" value="AMINOGLYCOSIDE PHOSPHOTRANSFERASE-RELATED-RELATED"/>
    <property type="match status" value="1"/>
</dbReference>
<dbReference type="Pfam" id="PF01636">
    <property type="entry name" value="APH"/>
    <property type="match status" value="1"/>
</dbReference>
<sequence>MKGKREGMRAEESMGAEEILRKHGLSADGLQQSKSGFTNALFLTEDAVVKIFTEPGGAGFQKESWFYGNIAPSYAPKLLGAGEDYLVLERIKGEGLFRAWRHMTDAKREDTVRCIAEINRELNRTALPEGMPLFDPCRNWGKKLLGRMETALGKLRLNQGVPEELGRRAAEFIRANAGLLQEEALFLVNPDLHFDNLIVAEDGKLFMIDFEMLEAAPADYAVHVWNRMEIHPFNYANEEDDPLTLPEDYRFLMTWVRKYAPELFAYPKSDVRIAMYSLVYELELLCDFPKAVNPVERIGKYLEGACG</sequence>
<organism evidence="2 3">
    <name type="scientific">Eisenbergiella massiliensis</name>
    <dbReference type="NCBI Taxonomy" id="1720294"/>
    <lineage>
        <taxon>Bacteria</taxon>
        <taxon>Bacillati</taxon>
        <taxon>Bacillota</taxon>
        <taxon>Clostridia</taxon>
        <taxon>Lachnospirales</taxon>
        <taxon>Lachnospiraceae</taxon>
        <taxon>Eisenbergiella</taxon>
    </lineage>
</organism>
<comment type="caution">
    <text evidence="2">The sequence shown here is derived from an EMBL/GenBank/DDBJ whole genome shotgun (WGS) entry which is preliminary data.</text>
</comment>
<evidence type="ECO:0000313" key="2">
    <source>
        <dbReference type="EMBL" id="RGE60349.1"/>
    </source>
</evidence>
<accession>A0A3E3I503</accession>
<dbReference type="AlphaFoldDB" id="A0A3E3I503"/>
<feature type="domain" description="Aminoglycoside phosphotransferase" evidence="1">
    <location>
        <begin position="65"/>
        <end position="218"/>
    </location>
</feature>
<reference evidence="2" key="1">
    <citation type="submission" date="2018-08" db="EMBL/GenBank/DDBJ databases">
        <title>A genome reference for cultivated species of the human gut microbiota.</title>
        <authorList>
            <person name="Zou Y."/>
            <person name="Xue W."/>
            <person name="Luo G."/>
        </authorList>
    </citation>
    <scope>NUCLEOTIDE SEQUENCE [LARGE SCALE GENOMIC DNA]</scope>
    <source>
        <strain evidence="2">TF05-5AC</strain>
    </source>
</reference>
<proteinExistence type="predicted"/>
<evidence type="ECO:0000259" key="1">
    <source>
        <dbReference type="Pfam" id="PF01636"/>
    </source>
</evidence>
<dbReference type="Proteomes" id="UP000260812">
    <property type="component" value="Unassembled WGS sequence"/>
</dbReference>
<dbReference type="RefSeq" id="WP_117544678.1">
    <property type="nucleotide sequence ID" value="NZ_JBKUNB010000012.1"/>
</dbReference>
<dbReference type="EMBL" id="QVLV01000007">
    <property type="protein sequence ID" value="RGE60349.1"/>
    <property type="molecule type" value="Genomic_DNA"/>
</dbReference>
<name>A0A3E3I503_9FIRM</name>
<keyword evidence="3" id="KW-1185">Reference proteome</keyword>
<gene>
    <name evidence="2" type="ORF">DXC51_12225</name>
</gene>
<dbReference type="GeneID" id="97987621"/>
<dbReference type="InterPro" id="IPR011009">
    <property type="entry name" value="Kinase-like_dom_sf"/>
</dbReference>